<sequence>MNGDHEQAEAYYKALAEHEETARVAQHGLSRLGKQQGKAETVIAQARAAFEAPDSPKWAFDHLFEAQLDVGDWDGALESLEKAEKRKFLDKEEARRRKAVLLAARADALDENGQPGPALEAARQAAALAPDFAPAVALAAHLAARNGETRLAGQLIEKAWARRPHPALAQAFRDLWRGEPAKVQAKKLKSLIRHNPDHKESLILKAEQALDGGDAVTALHVLGPLLQDQDVTDRVCVLAGRAEDMLGNAVDARAWHIRAASAKIDPDWSDLDPDGPAFDYSQDDWRQLVESYGKTGKLTHPRAERGERRRPVAGLDANRLEKAESVKDDIRKEDDASSAMAEQNEVDEAGSAGETDRKNLARRLESLLDKDKKTD</sequence>
<gene>
    <name evidence="2" type="ORF">ENK01_04645</name>
</gene>
<feature type="compositionally biased region" description="Basic and acidic residues" evidence="1">
    <location>
        <begin position="301"/>
        <end position="310"/>
    </location>
</feature>
<evidence type="ECO:0000313" key="2">
    <source>
        <dbReference type="EMBL" id="HHI89225.1"/>
    </source>
</evidence>
<feature type="region of interest" description="Disordered" evidence="1">
    <location>
        <begin position="296"/>
        <end position="359"/>
    </location>
</feature>
<feature type="compositionally biased region" description="Basic and acidic residues" evidence="1">
    <location>
        <begin position="318"/>
        <end position="335"/>
    </location>
</feature>
<dbReference type="AlphaFoldDB" id="A0A7V5NXZ9"/>
<dbReference type="Proteomes" id="UP000885806">
    <property type="component" value="Unassembled WGS sequence"/>
</dbReference>
<dbReference type="SUPFAM" id="SSF48452">
    <property type="entry name" value="TPR-like"/>
    <property type="match status" value="1"/>
</dbReference>
<evidence type="ECO:0000256" key="1">
    <source>
        <dbReference type="SAM" id="MobiDB-lite"/>
    </source>
</evidence>
<protein>
    <recommendedName>
        <fullName evidence="3">Tetratricopeptide repeat protein</fullName>
    </recommendedName>
</protein>
<accession>A0A7V5NXZ9</accession>
<comment type="caution">
    <text evidence="2">The sequence shown here is derived from an EMBL/GenBank/DDBJ whole genome shotgun (WGS) entry which is preliminary data.</text>
</comment>
<organism evidence="2">
    <name type="scientific">Hellea balneolensis</name>
    <dbReference type="NCBI Taxonomy" id="287478"/>
    <lineage>
        <taxon>Bacteria</taxon>
        <taxon>Pseudomonadati</taxon>
        <taxon>Pseudomonadota</taxon>
        <taxon>Alphaproteobacteria</taxon>
        <taxon>Maricaulales</taxon>
        <taxon>Robiginitomaculaceae</taxon>
        <taxon>Hellea</taxon>
    </lineage>
</organism>
<name>A0A7V5NXZ9_9PROT</name>
<evidence type="ECO:0008006" key="3">
    <source>
        <dbReference type="Google" id="ProtNLM"/>
    </source>
</evidence>
<reference evidence="2" key="1">
    <citation type="journal article" date="2020" name="mSystems">
        <title>Genome- and Community-Level Interaction Insights into Carbon Utilization and Element Cycling Functions of Hydrothermarchaeota in Hydrothermal Sediment.</title>
        <authorList>
            <person name="Zhou Z."/>
            <person name="Liu Y."/>
            <person name="Xu W."/>
            <person name="Pan J."/>
            <person name="Luo Z.H."/>
            <person name="Li M."/>
        </authorList>
    </citation>
    <scope>NUCLEOTIDE SEQUENCE [LARGE SCALE GENOMIC DNA]</scope>
    <source>
        <strain evidence="2">HyVt-538</strain>
    </source>
</reference>
<dbReference type="InterPro" id="IPR011990">
    <property type="entry name" value="TPR-like_helical_dom_sf"/>
</dbReference>
<proteinExistence type="predicted"/>
<dbReference type="EMBL" id="DROP01000312">
    <property type="protein sequence ID" value="HHI89225.1"/>
    <property type="molecule type" value="Genomic_DNA"/>
</dbReference>
<dbReference type="Gene3D" id="1.25.40.10">
    <property type="entry name" value="Tetratricopeptide repeat domain"/>
    <property type="match status" value="2"/>
</dbReference>